<keyword evidence="2 5" id="KW-0808">Transferase</keyword>
<protein>
    <submittedName>
        <fullName evidence="5">Methyltransferase type 11</fullName>
    </submittedName>
</protein>
<dbReference type="GO" id="GO:0032259">
    <property type="term" value="P:methylation"/>
    <property type="evidence" value="ECO:0007669"/>
    <property type="project" value="UniProtKB-KW"/>
</dbReference>
<dbReference type="PANTHER" id="PTHR43464:SF19">
    <property type="entry name" value="UBIQUINONE BIOSYNTHESIS O-METHYLTRANSFERASE, MITOCHONDRIAL"/>
    <property type="match status" value="1"/>
</dbReference>
<evidence type="ECO:0000313" key="5">
    <source>
        <dbReference type="EMBL" id="ABQ29473.1"/>
    </source>
</evidence>
<dbReference type="HOGENOM" id="CLU_037990_2_5_5"/>
<dbReference type="STRING" id="349163.Acry_0245"/>
<proteinExistence type="predicted"/>
<keyword evidence="6" id="KW-1185">Reference proteome</keyword>
<organism evidence="5 6">
    <name type="scientific">Acidiphilium cryptum (strain JF-5)</name>
    <dbReference type="NCBI Taxonomy" id="349163"/>
    <lineage>
        <taxon>Bacteria</taxon>
        <taxon>Pseudomonadati</taxon>
        <taxon>Pseudomonadota</taxon>
        <taxon>Alphaproteobacteria</taxon>
        <taxon>Acetobacterales</taxon>
        <taxon>Acidocellaceae</taxon>
        <taxon>Acidiphilium</taxon>
    </lineage>
</organism>
<evidence type="ECO:0000256" key="3">
    <source>
        <dbReference type="ARBA" id="ARBA00022691"/>
    </source>
</evidence>
<dbReference type="RefSeq" id="WP_011941380.1">
    <property type="nucleotide sequence ID" value="NC_009484.1"/>
</dbReference>
<dbReference type="InterPro" id="IPR041698">
    <property type="entry name" value="Methyltransf_25"/>
</dbReference>
<dbReference type="Pfam" id="PF13649">
    <property type="entry name" value="Methyltransf_25"/>
    <property type="match status" value="1"/>
</dbReference>
<evidence type="ECO:0000259" key="4">
    <source>
        <dbReference type="Pfam" id="PF13649"/>
    </source>
</evidence>
<name>A5FV41_ACICJ</name>
<dbReference type="PANTHER" id="PTHR43464">
    <property type="entry name" value="METHYLTRANSFERASE"/>
    <property type="match status" value="1"/>
</dbReference>
<dbReference type="SUPFAM" id="SSF53335">
    <property type="entry name" value="S-adenosyl-L-methionine-dependent methyltransferases"/>
    <property type="match status" value="1"/>
</dbReference>
<evidence type="ECO:0000256" key="2">
    <source>
        <dbReference type="ARBA" id="ARBA00022679"/>
    </source>
</evidence>
<feature type="domain" description="Methyltransferase" evidence="4">
    <location>
        <begin position="55"/>
        <end position="148"/>
    </location>
</feature>
<dbReference type="AlphaFoldDB" id="A5FV41"/>
<dbReference type="KEGG" id="acr:Acry_0245"/>
<dbReference type="Gene3D" id="3.40.50.150">
    <property type="entry name" value="Vaccinia Virus protein VP39"/>
    <property type="match status" value="1"/>
</dbReference>
<dbReference type="EMBL" id="CP000697">
    <property type="protein sequence ID" value="ABQ29473.1"/>
    <property type="molecule type" value="Genomic_DNA"/>
</dbReference>
<keyword evidence="3" id="KW-0949">S-adenosyl-L-methionine</keyword>
<sequence>MSGGGTAGGNERQIAYWNEVAGPKWIRVQAAMESRLTAVEDRLLERAAPRAGERVLEVGCGTGTTTARLAGLVGEGGHVTAVDVSRPMLEAARARLAGLAQVTLMEADAAFATFAAPFDLVTSRFGVMFFEDPAAAFANLRASLVPGGRLVCAAWGPIADNPHWSVPLEITVARLGPPKPRRPHAPGPLAFADRDHARTVLTQAGFAEIAIEPERVMLSGRSLDDEAEMAGTMGPAGALIDEKEADAETRAALRVAFREALPGYADADAWLPATIHMITARNPA</sequence>
<gene>
    <name evidence="5" type="ordered locus">Acry_0245</name>
</gene>
<evidence type="ECO:0000256" key="1">
    <source>
        <dbReference type="ARBA" id="ARBA00022603"/>
    </source>
</evidence>
<dbReference type="CDD" id="cd02440">
    <property type="entry name" value="AdoMet_MTases"/>
    <property type="match status" value="1"/>
</dbReference>
<evidence type="ECO:0000313" key="6">
    <source>
        <dbReference type="Proteomes" id="UP000000245"/>
    </source>
</evidence>
<dbReference type="eggNOG" id="COG2226">
    <property type="taxonomic scope" value="Bacteria"/>
</dbReference>
<dbReference type="Proteomes" id="UP000000245">
    <property type="component" value="Chromosome"/>
</dbReference>
<reference evidence="5 6" key="1">
    <citation type="submission" date="2007-05" db="EMBL/GenBank/DDBJ databases">
        <title>Complete sequence of chromosome of Acidiphilium cryptum JF-5.</title>
        <authorList>
            <consortium name="US DOE Joint Genome Institute"/>
            <person name="Copeland A."/>
            <person name="Lucas S."/>
            <person name="Lapidus A."/>
            <person name="Barry K."/>
            <person name="Detter J.C."/>
            <person name="Glavina del Rio T."/>
            <person name="Hammon N."/>
            <person name="Israni S."/>
            <person name="Dalin E."/>
            <person name="Tice H."/>
            <person name="Pitluck S."/>
            <person name="Sims D."/>
            <person name="Brettin T."/>
            <person name="Bruce D."/>
            <person name="Han C."/>
            <person name="Schmutz J."/>
            <person name="Larimer F."/>
            <person name="Land M."/>
            <person name="Hauser L."/>
            <person name="Kyrpides N."/>
            <person name="Kim E."/>
            <person name="Magnuson T."/>
            <person name="Richardson P."/>
        </authorList>
    </citation>
    <scope>NUCLEOTIDE SEQUENCE [LARGE SCALE GENOMIC DNA]</scope>
    <source>
        <strain evidence="5 6">JF-5</strain>
    </source>
</reference>
<dbReference type="GO" id="GO:0008168">
    <property type="term" value="F:methyltransferase activity"/>
    <property type="evidence" value="ECO:0007669"/>
    <property type="project" value="UniProtKB-KW"/>
</dbReference>
<accession>A5FV41</accession>
<keyword evidence="1 5" id="KW-0489">Methyltransferase</keyword>
<dbReference type="InterPro" id="IPR029063">
    <property type="entry name" value="SAM-dependent_MTases_sf"/>
</dbReference>